<name>A0AAN7SCH6_9COLE</name>
<accession>A0AAN7SCH6</accession>
<organism evidence="1 2">
    <name type="scientific">Aquatica leii</name>
    <dbReference type="NCBI Taxonomy" id="1421715"/>
    <lineage>
        <taxon>Eukaryota</taxon>
        <taxon>Metazoa</taxon>
        <taxon>Ecdysozoa</taxon>
        <taxon>Arthropoda</taxon>
        <taxon>Hexapoda</taxon>
        <taxon>Insecta</taxon>
        <taxon>Pterygota</taxon>
        <taxon>Neoptera</taxon>
        <taxon>Endopterygota</taxon>
        <taxon>Coleoptera</taxon>
        <taxon>Polyphaga</taxon>
        <taxon>Elateriformia</taxon>
        <taxon>Elateroidea</taxon>
        <taxon>Lampyridae</taxon>
        <taxon>Luciolinae</taxon>
        <taxon>Aquatica</taxon>
    </lineage>
</organism>
<dbReference type="EMBL" id="JARPUR010000001">
    <property type="protein sequence ID" value="KAK4884686.1"/>
    <property type="molecule type" value="Genomic_DNA"/>
</dbReference>
<keyword evidence="2" id="KW-1185">Reference proteome</keyword>
<comment type="caution">
    <text evidence="1">The sequence shown here is derived from an EMBL/GenBank/DDBJ whole genome shotgun (WGS) entry which is preliminary data.</text>
</comment>
<dbReference type="AlphaFoldDB" id="A0AAN7SCH6"/>
<dbReference type="Proteomes" id="UP001353858">
    <property type="component" value="Unassembled WGS sequence"/>
</dbReference>
<protein>
    <submittedName>
        <fullName evidence="1">Uncharacterized protein</fullName>
    </submittedName>
</protein>
<evidence type="ECO:0000313" key="2">
    <source>
        <dbReference type="Proteomes" id="UP001353858"/>
    </source>
</evidence>
<reference evidence="2" key="1">
    <citation type="submission" date="2023-01" db="EMBL/GenBank/DDBJ databases">
        <title>Key to firefly adult light organ development and bioluminescence: homeobox transcription factors regulate luciferase expression and transportation to peroxisome.</title>
        <authorList>
            <person name="Fu X."/>
        </authorList>
    </citation>
    <scope>NUCLEOTIDE SEQUENCE [LARGE SCALE GENOMIC DNA]</scope>
</reference>
<proteinExistence type="predicted"/>
<evidence type="ECO:0000313" key="1">
    <source>
        <dbReference type="EMBL" id="KAK4884686.1"/>
    </source>
</evidence>
<gene>
    <name evidence="1" type="ORF">RN001_000957</name>
</gene>
<sequence length="66" mass="7547">MHQEVLRATFLYLKLVLNASSIVEIIIKISQLNSSKNLKIEIVNKNVLLEIFEFEHVLGKYGFGLS</sequence>